<dbReference type="Gene3D" id="1.10.287.2610">
    <property type="match status" value="1"/>
</dbReference>
<keyword evidence="1" id="KW-0175">Coiled coil</keyword>
<evidence type="ECO:0000256" key="1">
    <source>
        <dbReference type="SAM" id="Coils"/>
    </source>
</evidence>
<feature type="non-terminal residue" evidence="2">
    <location>
        <position position="460"/>
    </location>
</feature>
<dbReference type="STRING" id="905079.L1IP87"/>
<dbReference type="PaxDb" id="55529-EKX37699"/>
<protein>
    <submittedName>
        <fullName evidence="2">Uncharacterized protein</fullName>
    </submittedName>
</protein>
<dbReference type="AlphaFoldDB" id="L1IP87"/>
<dbReference type="GeneID" id="17294422"/>
<dbReference type="HOGENOM" id="CLU_595292_0_0_1"/>
<dbReference type="InterPro" id="IPR037386">
    <property type="entry name" value="CCDC40"/>
</dbReference>
<feature type="coiled-coil region" evidence="1">
    <location>
        <begin position="275"/>
        <end position="337"/>
    </location>
</feature>
<evidence type="ECO:0000313" key="2">
    <source>
        <dbReference type="EMBL" id="EKX37699.1"/>
    </source>
</evidence>
<dbReference type="PANTHER" id="PTHR16275">
    <property type="entry name" value="COILED-COIL DOMAIN-CONTAINING PROTEIN 40"/>
    <property type="match status" value="1"/>
</dbReference>
<feature type="coiled-coil region" evidence="1">
    <location>
        <begin position="184"/>
        <end position="218"/>
    </location>
</feature>
<name>L1IP87_GUITC</name>
<accession>L1IP87</accession>
<dbReference type="EMBL" id="JH993056">
    <property type="protein sequence ID" value="EKX37699.1"/>
    <property type="molecule type" value="Genomic_DNA"/>
</dbReference>
<feature type="coiled-coil region" evidence="1">
    <location>
        <begin position="373"/>
        <end position="460"/>
    </location>
</feature>
<dbReference type="RefSeq" id="XP_005824679.1">
    <property type="nucleotide sequence ID" value="XM_005824622.1"/>
</dbReference>
<dbReference type="GO" id="GO:0035082">
    <property type="term" value="P:axoneme assembly"/>
    <property type="evidence" value="ECO:0007669"/>
    <property type="project" value="InterPro"/>
</dbReference>
<organism evidence="2">
    <name type="scientific">Guillardia theta (strain CCMP2712)</name>
    <name type="common">Cryptophyte</name>
    <dbReference type="NCBI Taxonomy" id="905079"/>
    <lineage>
        <taxon>Eukaryota</taxon>
        <taxon>Cryptophyceae</taxon>
        <taxon>Pyrenomonadales</taxon>
        <taxon>Geminigeraceae</taxon>
        <taxon>Guillardia</taxon>
    </lineage>
</organism>
<gene>
    <name evidence="2" type="ORF">GUITHDRAFT_44815</name>
</gene>
<feature type="non-terminal residue" evidence="2">
    <location>
        <position position="1"/>
    </location>
</feature>
<dbReference type="OrthoDB" id="188741at2759"/>
<reference evidence="2" key="1">
    <citation type="journal article" date="2012" name="Nature">
        <title>Algal genomes reveal evolutionary mosaicism and the fate of nucleomorphs.</title>
        <authorList>
            <consortium name="DOE Joint Genome Institute"/>
            <person name="Curtis B.A."/>
            <person name="Tanifuji G."/>
            <person name="Burki F."/>
            <person name="Gruber A."/>
            <person name="Irimia M."/>
            <person name="Maruyama S."/>
            <person name="Arias M.C."/>
            <person name="Ball S.G."/>
            <person name="Gile G.H."/>
            <person name="Hirakawa Y."/>
            <person name="Hopkins J.F."/>
            <person name="Kuo A."/>
            <person name="Rensing S.A."/>
            <person name="Schmutz J."/>
            <person name="Symeonidi A."/>
            <person name="Elias M."/>
            <person name="Eveleigh R.J."/>
            <person name="Herman E.K."/>
            <person name="Klute M.J."/>
            <person name="Nakayama T."/>
            <person name="Obornik M."/>
            <person name="Reyes-Prieto A."/>
            <person name="Armbrust E.V."/>
            <person name="Aves S.J."/>
            <person name="Beiko R.G."/>
            <person name="Coutinho P."/>
            <person name="Dacks J.B."/>
            <person name="Durnford D.G."/>
            <person name="Fast N.M."/>
            <person name="Green B.R."/>
            <person name="Grisdale C.J."/>
            <person name="Hempel F."/>
            <person name="Henrissat B."/>
            <person name="Hoppner M.P."/>
            <person name="Ishida K."/>
            <person name="Kim E."/>
            <person name="Koreny L."/>
            <person name="Kroth P.G."/>
            <person name="Liu Y."/>
            <person name="Malik S.B."/>
            <person name="Maier U.G."/>
            <person name="McRose D."/>
            <person name="Mock T."/>
            <person name="Neilson J.A."/>
            <person name="Onodera N.T."/>
            <person name="Poole A.M."/>
            <person name="Pritham E.J."/>
            <person name="Richards T.A."/>
            <person name="Rocap G."/>
            <person name="Roy S.W."/>
            <person name="Sarai C."/>
            <person name="Schaack S."/>
            <person name="Shirato S."/>
            <person name="Slamovits C.H."/>
            <person name="Spencer D.F."/>
            <person name="Suzuki S."/>
            <person name="Worden A.Z."/>
            <person name="Zauner S."/>
            <person name="Barry K."/>
            <person name="Bell C."/>
            <person name="Bharti A.K."/>
            <person name="Crow J.A."/>
            <person name="Grimwood J."/>
            <person name="Kramer R."/>
            <person name="Lindquist E."/>
            <person name="Lucas S."/>
            <person name="Salamov A."/>
            <person name="McFadden G.I."/>
            <person name="Lane C.E."/>
            <person name="Keeling P.J."/>
            <person name="Gray M.W."/>
            <person name="Grigoriev I.V."/>
            <person name="Archibald J.M."/>
        </authorList>
    </citation>
    <scope>NUCLEOTIDE SEQUENCE</scope>
    <source>
        <strain evidence="2">CCMP2712</strain>
    </source>
</reference>
<dbReference type="PANTHER" id="PTHR16275:SF8">
    <property type="entry name" value="COILED-COIL DOMAIN-CONTAINING PROTEIN 40"/>
    <property type="match status" value="1"/>
</dbReference>
<feature type="coiled-coil region" evidence="1">
    <location>
        <begin position="12"/>
        <end position="134"/>
    </location>
</feature>
<dbReference type="KEGG" id="gtt:GUITHDRAFT_44815"/>
<sequence>LDPSNPLFARIRAALTKQLEDQQRKVTEDLREKDEELRRLVRQKEDVGVELYGVQQQLARMQIMLEKAHESFNNVRRVREQAEDQAKTISKDYDKKQAEIADQTKRMNKFQIELDKLNATLQQVEQYNQQMKSEIAITRRATYKAEEQVSNLEQEKKHQDLLIDDLMKSTKVLEDKLQMFSSQLAAQKEETEAAKRVLGEANDEMEKIRFEKKQLIQQWKSSLLAVQRRDEHLQGAEKVLKEVQQQEMAVVGEISSFKQSIKKEQDRNEYLSSILNKIRNSAAFLERQVEQVVAERNRLQEQFSILQKSLEQSEGELAQVESEKKVVTEEIAKMDKMIASTSNETQKIEQGILQSIAEQTTLQKAAQSIDKQTQGMQAQMHAKENEAAQVRNELARIRVDALNTMAHNDQLKSTIKEIDEELKRKEQLVAKYEVEIRRRNDDIEKKMRDLDSLNRKFENL</sequence>
<dbReference type="GO" id="GO:0005737">
    <property type="term" value="C:cytoplasm"/>
    <property type="evidence" value="ECO:0007669"/>
    <property type="project" value="TreeGrafter"/>
</dbReference>
<dbReference type="eggNOG" id="ENOG502QQ91">
    <property type="taxonomic scope" value="Eukaryota"/>
</dbReference>
<proteinExistence type="predicted"/>
<dbReference type="OMA" id="QVQRQQC"/>